<evidence type="ECO:0000256" key="4">
    <source>
        <dbReference type="ARBA" id="ARBA00023002"/>
    </source>
</evidence>
<dbReference type="RefSeq" id="WP_015442246.1">
    <property type="nucleotide sequence ID" value="NC_020520.1"/>
</dbReference>
<dbReference type="EMBL" id="AP012057">
    <property type="protein sequence ID" value="BAN02999.1"/>
    <property type="molecule type" value="Genomic_DNA"/>
</dbReference>
<dbReference type="Proteomes" id="UP000011863">
    <property type="component" value="Chromosome"/>
</dbReference>
<evidence type="ECO:0000256" key="3">
    <source>
        <dbReference type="ARBA" id="ARBA00022723"/>
    </source>
</evidence>
<evidence type="ECO:0000256" key="2">
    <source>
        <dbReference type="ARBA" id="ARBA00022617"/>
    </source>
</evidence>
<keyword evidence="8" id="KW-1185">Reference proteome</keyword>
<dbReference type="CDD" id="cd11033">
    <property type="entry name" value="CYP142-like"/>
    <property type="match status" value="1"/>
</dbReference>
<evidence type="ECO:0000256" key="6">
    <source>
        <dbReference type="ARBA" id="ARBA00023033"/>
    </source>
</evidence>
<evidence type="ECO:0000256" key="5">
    <source>
        <dbReference type="ARBA" id="ARBA00023004"/>
    </source>
</evidence>
<dbReference type="AlphaFoldDB" id="A0A6C7ECU6"/>
<dbReference type="PANTHER" id="PTHR46696">
    <property type="entry name" value="P450, PUTATIVE (EUROFUNG)-RELATED"/>
    <property type="match status" value="1"/>
</dbReference>
<sequence>MTTSSASVPLDSIDLSDLEFWAGPRDVREATFATLRDTPGLVHFDERVIEDSPFPPGAGYYALTRHEDIWAVSRNASLFCSGQGSNIGDLPQEMNEFFGSMINMDDPKHFRLRSIVSKGFTPKEVNRVEELVVAKAKVIIERIQTEFPDKTCDFVEHIAAALPLEIICDMMGIPADDYSKIFGWTNTILGVGDPEFVTSYDDLMTHSLEMFTYAQALGEDRRANPQDDITSVMMAAEVDGEQLTAQEFGSFFILLVVAGNETTRNAISHGLKALTDNPDQRELLFGDYEAHSKTAMEEIVRYATPVIHFRRTATADTEIAGTPIKAGEKVVMFYNSGNRDERVFDDPDRFDVTRPLQPAQVGFGAGGPHFCLGANLARREMTVMFDEIRRELPSLRISGEPEYLQSNFINGIKRMQCEWD</sequence>
<dbReference type="PRINTS" id="PR00359">
    <property type="entry name" value="BP450"/>
</dbReference>
<dbReference type="Pfam" id="PF00067">
    <property type="entry name" value="p450"/>
    <property type="match status" value="2"/>
</dbReference>
<name>A0A6C7ECU6_ILUCY</name>
<organism evidence="7 8">
    <name type="scientific">Ilumatobacter coccineus (strain NBRC 103263 / KCTC 29153 / YM16-304)</name>
    <dbReference type="NCBI Taxonomy" id="1313172"/>
    <lineage>
        <taxon>Bacteria</taxon>
        <taxon>Bacillati</taxon>
        <taxon>Actinomycetota</taxon>
        <taxon>Acidimicrobiia</taxon>
        <taxon>Acidimicrobiales</taxon>
        <taxon>Ilumatobacteraceae</taxon>
        <taxon>Ilumatobacter</taxon>
    </lineage>
</organism>
<dbReference type="GO" id="GO:0005506">
    <property type="term" value="F:iron ion binding"/>
    <property type="evidence" value="ECO:0007669"/>
    <property type="project" value="InterPro"/>
</dbReference>
<dbReference type="InterPro" id="IPR001128">
    <property type="entry name" value="Cyt_P450"/>
</dbReference>
<protein>
    <submittedName>
        <fullName evidence="7">Cytochrome P450</fullName>
    </submittedName>
</protein>
<dbReference type="SUPFAM" id="SSF48264">
    <property type="entry name" value="Cytochrome P450"/>
    <property type="match status" value="1"/>
</dbReference>
<dbReference type="PANTHER" id="PTHR46696:SF4">
    <property type="entry name" value="BIOTIN BIOSYNTHESIS CYTOCHROME P450"/>
    <property type="match status" value="1"/>
</dbReference>
<dbReference type="Gene3D" id="1.10.630.10">
    <property type="entry name" value="Cytochrome P450"/>
    <property type="match status" value="1"/>
</dbReference>
<keyword evidence="2" id="KW-0349">Heme</keyword>
<dbReference type="GO" id="GO:0020037">
    <property type="term" value="F:heme binding"/>
    <property type="evidence" value="ECO:0007669"/>
    <property type="project" value="InterPro"/>
</dbReference>
<evidence type="ECO:0000313" key="7">
    <source>
        <dbReference type="EMBL" id="BAN02999.1"/>
    </source>
</evidence>
<dbReference type="FunFam" id="1.10.630.10:FF:000018">
    <property type="entry name" value="Cytochrome P450 monooxygenase"/>
    <property type="match status" value="1"/>
</dbReference>
<dbReference type="InterPro" id="IPR002397">
    <property type="entry name" value="Cyt_P450_B"/>
</dbReference>
<keyword evidence="4" id="KW-0560">Oxidoreductase</keyword>
<keyword evidence="5" id="KW-0408">Iron</keyword>
<dbReference type="OrthoDB" id="5241086at2"/>
<proteinExistence type="inferred from homology"/>
<dbReference type="InterPro" id="IPR036396">
    <property type="entry name" value="Cyt_P450_sf"/>
</dbReference>
<dbReference type="GO" id="GO:0036199">
    <property type="term" value="F:cholest-4-en-3-one 26-monooxygenase activity"/>
    <property type="evidence" value="ECO:0007669"/>
    <property type="project" value="TreeGrafter"/>
</dbReference>
<gene>
    <name evidence="7" type="ORF">YM304_26850</name>
</gene>
<dbReference type="GO" id="GO:0006707">
    <property type="term" value="P:cholesterol catabolic process"/>
    <property type="evidence" value="ECO:0007669"/>
    <property type="project" value="TreeGrafter"/>
</dbReference>
<reference evidence="7 8" key="1">
    <citation type="journal article" date="2013" name="Int. J. Syst. Evol. Microbiol.">
        <title>Ilumatobacter nonamiense sp. nov. and Ilumatobacter coccineum sp. nov., isolated from seashore sand.</title>
        <authorList>
            <person name="Matsumoto A."/>
            <person name="Kasai H."/>
            <person name="Matsuo Y."/>
            <person name="Shizuri Y."/>
            <person name="Ichikawa N."/>
            <person name="Fujita N."/>
            <person name="Omura S."/>
            <person name="Takahashi Y."/>
        </authorList>
    </citation>
    <scope>NUCLEOTIDE SEQUENCE [LARGE SCALE GENOMIC DNA]</scope>
    <source>
        <strain evidence="8">NBRC 103263 / KCTC 29153 / YM16-304</strain>
    </source>
</reference>
<accession>A0A6C7ECU6</accession>
<comment type="similarity">
    <text evidence="1">Belongs to the cytochrome P450 family.</text>
</comment>
<dbReference type="KEGG" id="aym:YM304_26850"/>
<keyword evidence="3" id="KW-0479">Metal-binding</keyword>
<keyword evidence="6" id="KW-0503">Monooxygenase</keyword>
<evidence type="ECO:0000256" key="1">
    <source>
        <dbReference type="ARBA" id="ARBA00010617"/>
    </source>
</evidence>
<evidence type="ECO:0000313" key="8">
    <source>
        <dbReference type="Proteomes" id="UP000011863"/>
    </source>
</evidence>
<dbReference type="GO" id="GO:0008395">
    <property type="term" value="F:steroid hydroxylase activity"/>
    <property type="evidence" value="ECO:0007669"/>
    <property type="project" value="TreeGrafter"/>
</dbReference>